<evidence type="ECO:0000256" key="5">
    <source>
        <dbReference type="ARBA" id="ARBA00023002"/>
    </source>
</evidence>
<protein>
    <recommendedName>
        <fullName evidence="4 10">Pyruvate dehydrogenase E1 component subunit alpha</fullName>
        <ecNumber evidence="3 10">1.2.4.1</ecNumber>
    </recommendedName>
</protein>
<feature type="compositionally biased region" description="Basic and acidic residues" evidence="11">
    <location>
        <begin position="51"/>
        <end position="63"/>
    </location>
</feature>
<dbReference type="InterPro" id="IPR001017">
    <property type="entry name" value="DH_E1"/>
</dbReference>
<dbReference type="RefSeq" id="WP_085126523.1">
    <property type="nucleotide sequence ID" value="NZ_FWZX01000042.1"/>
</dbReference>
<dbReference type="Pfam" id="PF00676">
    <property type="entry name" value="E1_dh"/>
    <property type="match status" value="1"/>
</dbReference>
<feature type="region of interest" description="Disordered" evidence="11">
    <location>
        <begin position="1"/>
        <end position="63"/>
    </location>
</feature>
<dbReference type="InterPro" id="IPR017597">
    <property type="entry name" value="Pyrv_DH_E1_asu_subgrp-y"/>
</dbReference>
<evidence type="ECO:0000256" key="10">
    <source>
        <dbReference type="RuleBase" id="RU361139"/>
    </source>
</evidence>
<dbReference type="Proteomes" id="UP000192917">
    <property type="component" value="Unassembled WGS sequence"/>
</dbReference>
<feature type="compositionally biased region" description="Gly residues" evidence="11">
    <location>
        <begin position="1"/>
        <end position="10"/>
    </location>
</feature>
<dbReference type="AlphaFoldDB" id="A0A1Y6CVS9"/>
<dbReference type="PANTHER" id="PTHR11516:SF60">
    <property type="entry name" value="PYRUVATE DEHYDROGENASE E1 COMPONENT SUBUNIT ALPHA"/>
    <property type="match status" value="1"/>
</dbReference>
<evidence type="ECO:0000256" key="11">
    <source>
        <dbReference type="SAM" id="MobiDB-lite"/>
    </source>
</evidence>
<sequence length="391" mass="42648">MATSQQGGGSAARSKTAAKSAPKAPLKAPQKAQRKTRAGGGAKGRSAVTRAAERKEHPVERLAERAKAEDRALLIKLYEDMLLIRRFEEKAGQMYGMGLIGGFCHLYIGQEAVVVGMQSALADASDAVVTSYRDHGHMLATGMEAKGVMAELTGRRGGYSKGKGGSMHMFSRERKFFGGHGIVGAQVPIGTGVAFAMKYLEEPGLCVTYLGDGAVNQGQVYESFNMAALWKIPVIYVIENNKYGMGTATARAAANSQELYHRGQAYGIPGLQVDGMDVLAVRHAGQEVIEQVRAGKGPYIMEMQTYRYRGHSMSDPAKYRSKEEVQRMRSEHDPIDRLRQMLLQEGHADEAALKEIDKRVKEIVTDAAEFAQNSPEPDPSELWTDVYTAAE</sequence>
<evidence type="ECO:0000313" key="13">
    <source>
        <dbReference type="EMBL" id="SMF80767.1"/>
    </source>
</evidence>
<comment type="subunit">
    <text evidence="2 10">Heterodimer of an alpha and a beta chain.</text>
</comment>
<dbReference type="GO" id="GO:0004739">
    <property type="term" value="F:pyruvate dehydrogenase (acetyl-transferring) activity"/>
    <property type="evidence" value="ECO:0007669"/>
    <property type="project" value="UniProtKB-UniRule"/>
</dbReference>
<evidence type="ECO:0000313" key="14">
    <source>
        <dbReference type="Proteomes" id="UP000192917"/>
    </source>
</evidence>
<dbReference type="FunFam" id="3.40.50.970:FF:000013">
    <property type="entry name" value="Pyruvate dehydrogenase E1 component subunit alpha"/>
    <property type="match status" value="1"/>
</dbReference>
<evidence type="ECO:0000256" key="1">
    <source>
        <dbReference type="ARBA" id="ARBA00001964"/>
    </source>
</evidence>
<dbReference type="InterPro" id="IPR050642">
    <property type="entry name" value="PDH_E1_Alpha_Subunit"/>
</dbReference>
<evidence type="ECO:0000256" key="4">
    <source>
        <dbReference type="ARBA" id="ARBA00014159"/>
    </source>
</evidence>
<name>A0A1Y6CVS9_9PROT</name>
<dbReference type="SUPFAM" id="SSF52518">
    <property type="entry name" value="Thiamin diphosphate-binding fold (THDP-binding)"/>
    <property type="match status" value="1"/>
</dbReference>
<dbReference type="STRING" id="560819.SAMN05428998_1426"/>
<comment type="cofactor">
    <cofactor evidence="1 10">
        <name>thiamine diphosphate</name>
        <dbReference type="ChEBI" id="CHEBI:58937"/>
    </cofactor>
</comment>
<evidence type="ECO:0000256" key="7">
    <source>
        <dbReference type="ARBA" id="ARBA00023317"/>
    </source>
</evidence>
<proteinExistence type="predicted"/>
<evidence type="ECO:0000256" key="3">
    <source>
        <dbReference type="ARBA" id="ARBA00012281"/>
    </source>
</evidence>
<gene>
    <name evidence="10" type="primary">pdhA</name>
    <name evidence="13" type="ORF">SAMN05428998_1426</name>
</gene>
<dbReference type="EMBL" id="FWZX01000042">
    <property type="protein sequence ID" value="SMF80767.1"/>
    <property type="molecule type" value="Genomic_DNA"/>
</dbReference>
<feature type="compositionally biased region" description="Low complexity" evidence="11">
    <location>
        <begin position="11"/>
        <end position="31"/>
    </location>
</feature>
<organism evidence="13 14">
    <name type="scientific">Tistlia consotensis USBA 355</name>
    <dbReference type="NCBI Taxonomy" id="560819"/>
    <lineage>
        <taxon>Bacteria</taxon>
        <taxon>Pseudomonadati</taxon>
        <taxon>Pseudomonadota</taxon>
        <taxon>Alphaproteobacteria</taxon>
        <taxon>Rhodospirillales</taxon>
        <taxon>Rhodovibrionaceae</taxon>
        <taxon>Tistlia</taxon>
    </lineage>
</organism>
<dbReference type="EC" id="1.2.4.1" evidence="3 10"/>
<evidence type="ECO:0000256" key="6">
    <source>
        <dbReference type="ARBA" id="ARBA00023052"/>
    </source>
</evidence>
<comment type="catalytic activity">
    <reaction evidence="9 10">
        <text>N(6)-[(R)-lipoyl]-L-lysyl-[protein] + pyruvate + H(+) = N(6)-[(R)-S(8)-acetyldihydrolipoyl]-L-lysyl-[protein] + CO2</text>
        <dbReference type="Rhea" id="RHEA:19189"/>
        <dbReference type="Rhea" id="RHEA-COMP:10474"/>
        <dbReference type="Rhea" id="RHEA-COMP:10478"/>
        <dbReference type="ChEBI" id="CHEBI:15361"/>
        <dbReference type="ChEBI" id="CHEBI:15378"/>
        <dbReference type="ChEBI" id="CHEBI:16526"/>
        <dbReference type="ChEBI" id="CHEBI:83099"/>
        <dbReference type="ChEBI" id="CHEBI:83111"/>
        <dbReference type="EC" id="1.2.4.1"/>
    </reaction>
</comment>
<keyword evidence="7 10" id="KW-0670">Pyruvate</keyword>
<evidence type="ECO:0000259" key="12">
    <source>
        <dbReference type="Pfam" id="PF00676"/>
    </source>
</evidence>
<accession>A0A1Y6CVS9</accession>
<keyword evidence="14" id="KW-1185">Reference proteome</keyword>
<keyword evidence="5 10" id="KW-0560">Oxidoreductase</keyword>
<dbReference type="NCBIfam" id="TIGR03182">
    <property type="entry name" value="PDH_E1_alph_y"/>
    <property type="match status" value="1"/>
</dbReference>
<keyword evidence="6 10" id="KW-0786">Thiamine pyrophosphate</keyword>
<evidence type="ECO:0000256" key="9">
    <source>
        <dbReference type="ARBA" id="ARBA00051231"/>
    </source>
</evidence>
<evidence type="ECO:0000256" key="8">
    <source>
        <dbReference type="ARBA" id="ARBA00025211"/>
    </source>
</evidence>
<dbReference type="PANTHER" id="PTHR11516">
    <property type="entry name" value="PYRUVATE DEHYDROGENASE E1 COMPONENT, ALPHA SUBUNIT BACTERIAL AND ORGANELLAR"/>
    <property type="match status" value="1"/>
</dbReference>
<reference evidence="13 14" key="1">
    <citation type="submission" date="2017-04" db="EMBL/GenBank/DDBJ databases">
        <authorList>
            <person name="Afonso C.L."/>
            <person name="Miller P.J."/>
            <person name="Scott M.A."/>
            <person name="Spackman E."/>
            <person name="Goraichik I."/>
            <person name="Dimitrov K.M."/>
            <person name="Suarez D.L."/>
            <person name="Swayne D.E."/>
        </authorList>
    </citation>
    <scope>NUCLEOTIDE SEQUENCE [LARGE SCALE GENOMIC DNA]</scope>
    <source>
        <strain evidence="13 14">USBA 355</strain>
    </source>
</reference>
<dbReference type="CDD" id="cd02000">
    <property type="entry name" value="TPP_E1_PDC_ADC_BCADC"/>
    <property type="match status" value="1"/>
</dbReference>
<dbReference type="InterPro" id="IPR029061">
    <property type="entry name" value="THDP-binding"/>
</dbReference>
<dbReference type="Gene3D" id="3.40.50.970">
    <property type="match status" value="1"/>
</dbReference>
<comment type="function">
    <text evidence="8">The pyruvate dehydrogenase complex catalyzes the overall conversion of pyruvate to acetyl-CoA and CO(2). It contains multiple copies of three enzymatic components: pyruvate dehydrogenase (E1), dihydrolipoamide acetyltransferase (E2) and lipoamide dehydrogenase (E3).</text>
</comment>
<feature type="region of interest" description="Disordered" evidence="11">
    <location>
        <begin position="368"/>
        <end position="391"/>
    </location>
</feature>
<feature type="domain" description="Dehydrogenase E1 component" evidence="12">
    <location>
        <begin position="80"/>
        <end position="379"/>
    </location>
</feature>
<dbReference type="GO" id="GO:0006086">
    <property type="term" value="P:pyruvate decarboxylation to acetyl-CoA"/>
    <property type="evidence" value="ECO:0007669"/>
    <property type="project" value="InterPro"/>
</dbReference>
<evidence type="ECO:0000256" key="2">
    <source>
        <dbReference type="ARBA" id="ARBA00011870"/>
    </source>
</evidence>